<feature type="transmembrane region" description="Helical" evidence="7">
    <location>
        <begin position="384"/>
        <end position="403"/>
    </location>
</feature>
<keyword evidence="4 7" id="KW-0812">Transmembrane</keyword>
<evidence type="ECO:0000313" key="9">
    <source>
        <dbReference type="Proteomes" id="UP000027142"/>
    </source>
</evidence>
<feature type="transmembrane region" description="Helical" evidence="7">
    <location>
        <begin position="356"/>
        <end position="378"/>
    </location>
</feature>
<dbReference type="CDD" id="cd06173">
    <property type="entry name" value="MFS_MefA_like"/>
    <property type="match status" value="1"/>
</dbReference>
<protein>
    <submittedName>
        <fullName evidence="8">Major facilitator superfamily-type transporter</fullName>
    </submittedName>
</protein>
<keyword evidence="3" id="KW-1003">Cell membrane</keyword>
<feature type="transmembrane region" description="Helical" evidence="7">
    <location>
        <begin position="44"/>
        <end position="69"/>
    </location>
</feature>
<dbReference type="OrthoDB" id="9775268at2"/>
<evidence type="ECO:0000256" key="1">
    <source>
        <dbReference type="ARBA" id="ARBA00004651"/>
    </source>
</evidence>
<dbReference type="Gene3D" id="1.20.1250.20">
    <property type="entry name" value="MFS general substrate transporter like domains"/>
    <property type="match status" value="1"/>
</dbReference>
<evidence type="ECO:0000256" key="5">
    <source>
        <dbReference type="ARBA" id="ARBA00022989"/>
    </source>
</evidence>
<dbReference type="PANTHER" id="PTHR43266">
    <property type="entry name" value="MACROLIDE-EFFLUX PROTEIN"/>
    <property type="match status" value="1"/>
</dbReference>
<feature type="transmembrane region" description="Helical" evidence="7">
    <location>
        <begin position="104"/>
        <end position="125"/>
    </location>
</feature>
<feature type="transmembrane region" description="Helical" evidence="7">
    <location>
        <begin position="171"/>
        <end position="194"/>
    </location>
</feature>
<dbReference type="KEGG" id="ble:BleG1_1101"/>
<evidence type="ECO:0000256" key="2">
    <source>
        <dbReference type="ARBA" id="ARBA00022448"/>
    </source>
</evidence>
<evidence type="ECO:0000256" key="7">
    <source>
        <dbReference type="SAM" id="Phobius"/>
    </source>
</evidence>
<dbReference type="PANTHER" id="PTHR43266:SF9">
    <property type="entry name" value="PERMEASE, MAJOR FACILITATOR SUPERFAMILY-RELATED"/>
    <property type="match status" value="1"/>
</dbReference>
<name>A0A060M0U0_9BACI</name>
<dbReference type="InterPro" id="IPR036259">
    <property type="entry name" value="MFS_trans_sf"/>
</dbReference>
<dbReference type="InterPro" id="IPR010290">
    <property type="entry name" value="TM_effector"/>
</dbReference>
<dbReference type="GO" id="GO:0005886">
    <property type="term" value="C:plasma membrane"/>
    <property type="evidence" value="ECO:0007669"/>
    <property type="project" value="UniProtKB-SubCell"/>
</dbReference>
<evidence type="ECO:0000256" key="4">
    <source>
        <dbReference type="ARBA" id="ARBA00022692"/>
    </source>
</evidence>
<accession>A0A060M0U0</accession>
<comment type="subcellular location">
    <subcellularLocation>
        <location evidence="1">Cell membrane</location>
        <topology evidence="1">Multi-pass membrane protein</topology>
    </subcellularLocation>
</comment>
<feature type="transmembrane region" description="Helical" evidence="7">
    <location>
        <begin position="146"/>
        <end position="165"/>
    </location>
</feature>
<gene>
    <name evidence="8" type="ORF">BleG1_1101</name>
</gene>
<keyword evidence="2" id="KW-0813">Transport</keyword>
<evidence type="ECO:0000256" key="3">
    <source>
        <dbReference type="ARBA" id="ARBA00022475"/>
    </source>
</evidence>
<keyword evidence="9" id="KW-1185">Reference proteome</keyword>
<dbReference type="Pfam" id="PF05977">
    <property type="entry name" value="MFS_3"/>
    <property type="match status" value="1"/>
</dbReference>
<sequence length="428" mass="47081">MDVKLKRATYHLWTFAFSKFISSFGNSIYVFAMSLFILTMTGSAMNFAINMICTILPRTILAPIAGYVADHFPKKVIVLSSQVVSFLIVSGLLVYMVTNGLSVLAIYATTVLLTISQMFTGVAFTSSITRLIDEGRIQKATAINQMVVSFSTIGGPIIGGMLFAFSPIQVFLVIFIIAFFLAVCVEATMDFTLYGSERTKEEKKENMWQGMKAGFLFIHQQPIIRSIVGIALVVNFFTGALLIGVPFILVEILQVDARHFGIIEGILAGGALLGGVYFSIKKDVAFPLLNVKHGLLAFSCLMTLFVLPLIVLIPYNGIVIFYSMVMLLIGFSMTYVNTPIGVLLQKRVSDQYKGRVFGILETGATSLMPLSFILYGFIYDLLGPIGTLLPTGIFLLCVTLYMLRKKIILSAHPELNSPKAKTIENSYT</sequence>
<keyword evidence="6 7" id="KW-0472">Membrane</keyword>
<keyword evidence="5 7" id="KW-1133">Transmembrane helix</keyword>
<dbReference type="Proteomes" id="UP000027142">
    <property type="component" value="Chromosome"/>
</dbReference>
<feature type="transmembrane region" description="Helical" evidence="7">
    <location>
        <begin position="76"/>
        <end position="98"/>
    </location>
</feature>
<feature type="transmembrane region" description="Helical" evidence="7">
    <location>
        <begin position="319"/>
        <end position="344"/>
    </location>
</feature>
<dbReference type="STRING" id="1246626.BleG1_1101"/>
<evidence type="ECO:0000313" key="8">
    <source>
        <dbReference type="EMBL" id="AIC93704.1"/>
    </source>
</evidence>
<dbReference type="SUPFAM" id="SSF103473">
    <property type="entry name" value="MFS general substrate transporter"/>
    <property type="match status" value="1"/>
</dbReference>
<dbReference type="AlphaFoldDB" id="A0A060M0U0"/>
<proteinExistence type="predicted"/>
<dbReference type="eggNOG" id="COG2814">
    <property type="taxonomic scope" value="Bacteria"/>
</dbReference>
<dbReference type="RefSeq" id="WP_038478120.1">
    <property type="nucleotide sequence ID" value="NZ_CP003923.1"/>
</dbReference>
<feature type="transmembrane region" description="Helical" evidence="7">
    <location>
        <begin position="12"/>
        <end position="38"/>
    </location>
</feature>
<organism evidence="8 9">
    <name type="scientific">Shouchella lehensis G1</name>
    <dbReference type="NCBI Taxonomy" id="1246626"/>
    <lineage>
        <taxon>Bacteria</taxon>
        <taxon>Bacillati</taxon>
        <taxon>Bacillota</taxon>
        <taxon>Bacilli</taxon>
        <taxon>Bacillales</taxon>
        <taxon>Bacillaceae</taxon>
        <taxon>Shouchella</taxon>
    </lineage>
</organism>
<evidence type="ECO:0000256" key="6">
    <source>
        <dbReference type="ARBA" id="ARBA00023136"/>
    </source>
</evidence>
<feature type="transmembrane region" description="Helical" evidence="7">
    <location>
        <begin position="261"/>
        <end position="280"/>
    </location>
</feature>
<feature type="transmembrane region" description="Helical" evidence="7">
    <location>
        <begin position="227"/>
        <end position="249"/>
    </location>
</feature>
<dbReference type="PATRIC" id="fig|1246626.3.peg.1104"/>
<dbReference type="HOGENOM" id="CLU_034180_16_4_9"/>
<feature type="transmembrane region" description="Helical" evidence="7">
    <location>
        <begin position="292"/>
        <end position="313"/>
    </location>
</feature>
<reference evidence="8 9" key="1">
    <citation type="journal article" date="2014" name="Gene">
        <title>A comparative genomic analysis of the alkalitolerant soil bacterium Bacillus lehensis G1.</title>
        <authorList>
            <person name="Noor Y.M."/>
            <person name="Samsulrizal N.H."/>
            <person name="Jema'on N.A."/>
            <person name="Low K.O."/>
            <person name="Ramli A.N."/>
            <person name="Alias N.I."/>
            <person name="Damis S.I."/>
            <person name="Fuzi S.F."/>
            <person name="Isa M.N."/>
            <person name="Murad A.M."/>
            <person name="Raih M.F."/>
            <person name="Bakar F.D."/>
            <person name="Najimudin N."/>
            <person name="Mahadi N.M."/>
            <person name="Illias R.M."/>
        </authorList>
    </citation>
    <scope>NUCLEOTIDE SEQUENCE [LARGE SCALE GENOMIC DNA]</scope>
    <source>
        <strain evidence="8 9">G1</strain>
    </source>
</reference>
<dbReference type="EMBL" id="CP003923">
    <property type="protein sequence ID" value="AIC93704.1"/>
    <property type="molecule type" value="Genomic_DNA"/>
</dbReference>